<evidence type="ECO:0000256" key="3">
    <source>
        <dbReference type="ARBA" id="ARBA00022475"/>
    </source>
</evidence>
<evidence type="ECO:0000256" key="1">
    <source>
        <dbReference type="ARBA" id="ARBA00004429"/>
    </source>
</evidence>
<organism evidence="8">
    <name type="scientific">marine sediment metagenome</name>
    <dbReference type="NCBI Taxonomy" id="412755"/>
    <lineage>
        <taxon>unclassified sequences</taxon>
        <taxon>metagenomes</taxon>
        <taxon>ecological metagenomes</taxon>
    </lineage>
</organism>
<evidence type="ECO:0000256" key="2">
    <source>
        <dbReference type="ARBA" id="ARBA00009186"/>
    </source>
</evidence>
<evidence type="ECO:0000313" key="8">
    <source>
        <dbReference type="EMBL" id="KKL47028.1"/>
    </source>
</evidence>
<dbReference type="GO" id="GO:0020037">
    <property type="term" value="F:heme binding"/>
    <property type="evidence" value="ECO:0007669"/>
    <property type="project" value="InterPro"/>
</dbReference>
<feature type="transmembrane region" description="Helical" evidence="6">
    <location>
        <begin position="81"/>
        <end position="108"/>
    </location>
</feature>
<feature type="domain" description="Cytochrome c assembly protein" evidence="7">
    <location>
        <begin position="93"/>
        <end position="295"/>
    </location>
</feature>
<evidence type="ECO:0000259" key="7">
    <source>
        <dbReference type="Pfam" id="PF01578"/>
    </source>
</evidence>
<feature type="transmembrane region" description="Helical" evidence="6">
    <location>
        <begin position="120"/>
        <end position="142"/>
    </location>
</feature>
<dbReference type="GO" id="GO:0017004">
    <property type="term" value="P:cytochrome complex assembly"/>
    <property type="evidence" value="ECO:0007669"/>
    <property type="project" value="UniProtKB-KW"/>
</dbReference>
<comment type="caution">
    <text evidence="8">The sequence shown here is derived from an EMBL/GenBank/DDBJ whole genome shotgun (WGS) entry which is preliminary data.</text>
</comment>
<feature type="transmembrane region" description="Helical" evidence="6">
    <location>
        <begin position="308"/>
        <end position="329"/>
    </location>
</feature>
<dbReference type="GO" id="GO:0005886">
    <property type="term" value="C:plasma membrane"/>
    <property type="evidence" value="ECO:0007669"/>
    <property type="project" value="UniProtKB-SubCell"/>
</dbReference>
<dbReference type="PRINTS" id="PR01410">
    <property type="entry name" value="CCBIOGENESIS"/>
</dbReference>
<dbReference type="InterPro" id="IPR002541">
    <property type="entry name" value="Cyt_c_assembly"/>
</dbReference>
<keyword evidence="6" id="KW-0472">Membrane</keyword>
<protein>
    <recommendedName>
        <fullName evidence="7">Cytochrome c assembly protein domain-containing protein</fullName>
    </recommendedName>
</protein>
<sequence>MPEIGYYSVLTAFFLSGYSALVAFFGIRGRKGNLVASAENAAYAVFGFLTIASFVLIYALVTRDFQIEYVARYTSNGLPMTYTIAAFYAGQKGSLLLWGWLLSIFAAIVTFQNRKKNRELLPYVLAVLMTVTLFFTFLMVFVTNPFETLNYRPPDGQGLNPLLQNPGMLFHPPTLFIGYVGLTVPFGFAIAALITGQLDAVWIKTTRKWTIVSWFFLTAGNILGMEWAYVELGWGGYWAWDPVENASFMPWIVATAYLHSVMIQEKRGMLKVWNIVLIIFSFLMTLFGTFITRSGLIASVHSFGESSLGWIFLIFLIASLVISLTLLILRLPQLKSKNSLDSFLSKESITAITTDQLYHCLPRLTTVVQPDMLTFQYNIHVTDLIPGLDTITMVNILPWVELPA</sequence>
<comment type="similarity">
    <text evidence="2">Belongs to the CcmF/CycK/Ccl1/NrfE/CcsA family.</text>
</comment>
<comment type="subcellular location">
    <subcellularLocation>
        <location evidence="1">Cell inner membrane</location>
        <topology evidence="1">Multi-pass membrane protein</topology>
    </subcellularLocation>
</comment>
<feature type="transmembrane region" description="Helical" evidence="6">
    <location>
        <begin position="275"/>
        <end position="296"/>
    </location>
</feature>
<feature type="transmembrane region" description="Helical" evidence="6">
    <location>
        <begin position="41"/>
        <end position="61"/>
    </location>
</feature>
<dbReference type="AlphaFoldDB" id="A0A0F9CCA5"/>
<dbReference type="InterPro" id="IPR003567">
    <property type="entry name" value="Cyt_c_biogenesis"/>
</dbReference>
<evidence type="ECO:0000256" key="5">
    <source>
        <dbReference type="ARBA" id="ARBA00022748"/>
    </source>
</evidence>
<feature type="transmembrane region" description="Helical" evidence="6">
    <location>
        <begin position="176"/>
        <end position="196"/>
    </location>
</feature>
<gene>
    <name evidence="8" type="ORF">LCGC14_2339670</name>
</gene>
<dbReference type="InterPro" id="IPR003568">
    <property type="entry name" value="Cyt_c_biogenesis_CcmF"/>
</dbReference>
<dbReference type="EMBL" id="LAZR01033819">
    <property type="protein sequence ID" value="KKL47028.1"/>
    <property type="molecule type" value="Genomic_DNA"/>
</dbReference>
<dbReference type="Pfam" id="PF01578">
    <property type="entry name" value="Cytochrom_C_asm"/>
    <property type="match status" value="1"/>
</dbReference>
<evidence type="ECO:0000256" key="4">
    <source>
        <dbReference type="ARBA" id="ARBA00022519"/>
    </source>
</evidence>
<dbReference type="GO" id="GO:0015232">
    <property type="term" value="F:heme transmembrane transporter activity"/>
    <property type="evidence" value="ECO:0007669"/>
    <property type="project" value="InterPro"/>
</dbReference>
<feature type="transmembrane region" description="Helical" evidence="6">
    <location>
        <begin position="208"/>
        <end position="228"/>
    </location>
</feature>
<dbReference type="PANTHER" id="PTHR43653">
    <property type="entry name" value="CYTOCHROME C ASSEMBLY PROTEIN-RELATED"/>
    <property type="match status" value="1"/>
</dbReference>
<keyword evidence="3" id="KW-1003">Cell membrane</keyword>
<feature type="transmembrane region" description="Helical" evidence="6">
    <location>
        <begin position="248"/>
        <end position="263"/>
    </location>
</feature>
<evidence type="ECO:0000256" key="6">
    <source>
        <dbReference type="SAM" id="Phobius"/>
    </source>
</evidence>
<reference evidence="8" key="1">
    <citation type="journal article" date="2015" name="Nature">
        <title>Complex archaea that bridge the gap between prokaryotes and eukaryotes.</title>
        <authorList>
            <person name="Spang A."/>
            <person name="Saw J.H."/>
            <person name="Jorgensen S.L."/>
            <person name="Zaremba-Niedzwiedzka K."/>
            <person name="Martijn J."/>
            <person name="Lind A.E."/>
            <person name="van Eijk R."/>
            <person name="Schleper C."/>
            <person name="Guy L."/>
            <person name="Ettema T.J."/>
        </authorList>
    </citation>
    <scope>NUCLEOTIDE SEQUENCE</scope>
</reference>
<name>A0A0F9CCA5_9ZZZZ</name>
<keyword evidence="6" id="KW-0812">Transmembrane</keyword>
<keyword evidence="6" id="KW-1133">Transmembrane helix</keyword>
<proteinExistence type="inferred from homology"/>
<keyword evidence="4" id="KW-0997">Cell inner membrane</keyword>
<keyword evidence="5" id="KW-0201">Cytochrome c-type biogenesis</keyword>
<accession>A0A0F9CCA5</accession>
<dbReference type="PRINTS" id="PR01411">
    <property type="entry name" value="CCMFBIOGNSIS"/>
</dbReference>
<feature type="transmembrane region" description="Helical" evidence="6">
    <location>
        <begin position="6"/>
        <end position="29"/>
    </location>
</feature>